<protein>
    <submittedName>
        <fullName evidence="1">Uncharacterized protein</fullName>
    </submittedName>
</protein>
<keyword evidence="2" id="KW-1185">Reference proteome</keyword>
<dbReference type="EMBL" id="JARKIE010000361">
    <property type="protein sequence ID" value="KAJ7651437.1"/>
    <property type="molecule type" value="Genomic_DNA"/>
</dbReference>
<accession>A0AAD7CLC8</accession>
<evidence type="ECO:0000313" key="1">
    <source>
        <dbReference type="EMBL" id="KAJ7651437.1"/>
    </source>
</evidence>
<dbReference type="AlphaFoldDB" id="A0AAD7CLC8"/>
<dbReference type="Proteomes" id="UP001221757">
    <property type="component" value="Unassembled WGS sequence"/>
</dbReference>
<organism evidence="1 2">
    <name type="scientific">Mycena rosella</name>
    <name type="common">Pink bonnet</name>
    <name type="synonym">Agaricus rosellus</name>
    <dbReference type="NCBI Taxonomy" id="1033263"/>
    <lineage>
        <taxon>Eukaryota</taxon>
        <taxon>Fungi</taxon>
        <taxon>Dikarya</taxon>
        <taxon>Basidiomycota</taxon>
        <taxon>Agaricomycotina</taxon>
        <taxon>Agaricomycetes</taxon>
        <taxon>Agaricomycetidae</taxon>
        <taxon>Agaricales</taxon>
        <taxon>Marasmiineae</taxon>
        <taxon>Mycenaceae</taxon>
        <taxon>Mycena</taxon>
    </lineage>
</organism>
<name>A0AAD7CLC8_MYCRO</name>
<reference evidence="1" key="1">
    <citation type="submission" date="2023-03" db="EMBL/GenBank/DDBJ databases">
        <title>Massive genome expansion in bonnet fungi (Mycena s.s.) driven by repeated elements and novel gene families across ecological guilds.</title>
        <authorList>
            <consortium name="Lawrence Berkeley National Laboratory"/>
            <person name="Harder C.B."/>
            <person name="Miyauchi S."/>
            <person name="Viragh M."/>
            <person name="Kuo A."/>
            <person name="Thoen E."/>
            <person name="Andreopoulos B."/>
            <person name="Lu D."/>
            <person name="Skrede I."/>
            <person name="Drula E."/>
            <person name="Henrissat B."/>
            <person name="Morin E."/>
            <person name="Kohler A."/>
            <person name="Barry K."/>
            <person name="LaButti K."/>
            <person name="Morin E."/>
            <person name="Salamov A."/>
            <person name="Lipzen A."/>
            <person name="Mereny Z."/>
            <person name="Hegedus B."/>
            <person name="Baldrian P."/>
            <person name="Stursova M."/>
            <person name="Weitz H."/>
            <person name="Taylor A."/>
            <person name="Grigoriev I.V."/>
            <person name="Nagy L.G."/>
            <person name="Martin F."/>
            <person name="Kauserud H."/>
        </authorList>
    </citation>
    <scope>NUCLEOTIDE SEQUENCE</scope>
    <source>
        <strain evidence="1">CBHHK067</strain>
    </source>
</reference>
<feature type="non-terminal residue" evidence="1">
    <location>
        <position position="54"/>
    </location>
</feature>
<proteinExistence type="predicted"/>
<sequence length="54" mass="6477">IHRPRFSPYSLEWGRHIRSSPESSPELLHHLRHFVPPWDVFVKAGEQLPPNEFY</sequence>
<feature type="non-terminal residue" evidence="1">
    <location>
        <position position="1"/>
    </location>
</feature>
<evidence type="ECO:0000313" key="2">
    <source>
        <dbReference type="Proteomes" id="UP001221757"/>
    </source>
</evidence>
<gene>
    <name evidence="1" type="ORF">B0H17DRAFT_1102128</name>
</gene>
<comment type="caution">
    <text evidence="1">The sequence shown here is derived from an EMBL/GenBank/DDBJ whole genome shotgun (WGS) entry which is preliminary data.</text>
</comment>